<dbReference type="Gene3D" id="3.30.460.10">
    <property type="entry name" value="Beta Polymerase, domain 2"/>
    <property type="match status" value="1"/>
</dbReference>
<dbReference type="AlphaFoldDB" id="A0A9P9ENG8"/>
<sequence>MTPLYEKLKQHIHDAPCDEPVKVVFTDIWMQLKSEYDHMVKDLVQYLQNELDQGGIVAFIEGRAKTVDSVTKSIERQEAYRMREKGQDEYRNLTEILGDLHDLAAVRIVLDYRDDTDTVNKLISSTFRHISKPNVFSRTREVGSNWNTWFGAYESWNHHVRLKPATTVEDLLPYCDITFEVQLTTLSESLYNKLAHPLIYKQSSGALSREQEMMVDVAHGSVMIMLCALCACGRRRTNARTRYRYKRHFEMPRGKSSEMMAPGDQNPLAGQTMSGKALLAAASPSLANLPSENLQLISNAVRTALHEIKKTPPICLPSVEQARFDTEEAHRNRCHSGTRVEVLSKIRSWARKPTEESLLWLQAPAGTGKSTIARTLQDVFPADSPEKLVAGYFFKRGHSQRNLASLVFSTIASQFVETIPQFDNFLHQSIGNLAAAGNENVIQTKSLDEQVKMLISTPLSELNASGHNDGSIRIIIIDALDECTDLVGIDRVIELLLTATNSQLRLRVIVTSRLTARILDSFQNMEETGISYATIKLHEQFKGETEADIRTFLTKSFERIKVKRKIPQDPWPRVEMLNQAIAHATPLFIYAVTLIRFIEPPGSRILNPTKQLESWFRGCHLNKSHLSDITKMYKLIMECLLYGDDAEAQNYYQANIYPSSKTFWGLLLFSLSPSHVSTWLSKLHAVVHVPSDDTSPVQIIHKSFSDFLVGNGGSEPHCKVNESETHLMLARRCMSRMSAGLHKNICKLKDEGTRQRDIPKVVIVLSILGKLSHAITGIEQLPESAVAHELVNLLKEGRRFLYEFKTSFERFPLQIYGTGLVFSPLTTVLRRLFWDSRVAYIQRAQGETLFVALANKNRSNVPEYQIQVVEVPTGAVRFQTVIDFYIRGLKRVANGKILAIIGDDSGELQFYNAEENTVVSRSDMASNSACRIGLENDNVYMQGRWALHGFGNSIVVTPDQHAKRKYASAGNRLVSAHLDGEFVVLDIDVGLINNI</sequence>
<organism evidence="3 4">
    <name type="scientific">Dactylonectria estremocensis</name>
    <dbReference type="NCBI Taxonomy" id="1079267"/>
    <lineage>
        <taxon>Eukaryota</taxon>
        <taxon>Fungi</taxon>
        <taxon>Dikarya</taxon>
        <taxon>Ascomycota</taxon>
        <taxon>Pezizomycotina</taxon>
        <taxon>Sordariomycetes</taxon>
        <taxon>Hypocreomycetidae</taxon>
        <taxon>Hypocreales</taxon>
        <taxon>Nectriaceae</taxon>
        <taxon>Dactylonectria</taxon>
    </lineage>
</organism>
<dbReference type="SUPFAM" id="SSF81301">
    <property type="entry name" value="Nucleotidyltransferase"/>
    <property type="match status" value="1"/>
</dbReference>
<evidence type="ECO:0000313" key="4">
    <source>
        <dbReference type="Proteomes" id="UP000717696"/>
    </source>
</evidence>
<dbReference type="InterPro" id="IPR027417">
    <property type="entry name" value="P-loop_NTPase"/>
</dbReference>
<name>A0A9P9ENG8_9HYPO</name>
<dbReference type="OrthoDB" id="538223at2759"/>
<dbReference type="SUPFAM" id="SSF52540">
    <property type="entry name" value="P-loop containing nucleoside triphosphate hydrolases"/>
    <property type="match status" value="1"/>
</dbReference>
<dbReference type="PANTHER" id="PTHR10039">
    <property type="entry name" value="AMELOGENIN"/>
    <property type="match status" value="1"/>
</dbReference>
<dbReference type="Pfam" id="PF04607">
    <property type="entry name" value="RelA_SpoT"/>
    <property type="match status" value="1"/>
</dbReference>
<dbReference type="InterPro" id="IPR043519">
    <property type="entry name" value="NT_sf"/>
</dbReference>
<dbReference type="InterPro" id="IPR007685">
    <property type="entry name" value="RelA_SpoT"/>
</dbReference>
<accession>A0A9P9ENG8</accession>
<evidence type="ECO:0000256" key="1">
    <source>
        <dbReference type="ARBA" id="ARBA00022737"/>
    </source>
</evidence>
<reference evidence="3" key="1">
    <citation type="journal article" date="2021" name="Nat. Commun.">
        <title>Genetic determinants of endophytism in the Arabidopsis root mycobiome.</title>
        <authorList>
            <person name="Mesny F."/>
            <person name="Miyauchi S."/>
            <person name="Thiergart T."/>
            <person name="Pickel B."/>
            <person name="Atanasova L."/>
            <person name="Karlsson M."/>
            <person name="Huettel B."/>
            <person name="Barry K.W."/>
            <person name="Haridas S."/>
            <person name="Chen C."/>
            <person name="Bauer D."/>
            <person name="Andreopoulos W."/>
            <person name="Pangilinan J."/>
            <person name="LaButti K."/>
            <person name="Riley R."/>
            <person name="Lipzen A."/>
            <person name="Clum A."/>
            <person name="Drula E."/>
            <person name="Henrissat B."/>
            <person name="Kohler A."/>
            <person name="Grigoriev I.V."/>
            <person name="Martin F.M."/>
            <person name="Hacquard S."/>
        </authorList>
    </citation>
    <scope>NUCLEOTIDE SEQUENCE</scope>
    <source>
        <strain evidence="3">MPI-CAGE-AT-0021</strain>
    </source>
</reference>
<evidence type="ECO:0000313" key="3">
    <source>
        <dbReference type="EMBL" id="KAH7140322.1"/>
    </source>
</evidence>
<dbReference type="InterPro" id="IPR056884">
    <property type="entry name" value="NPHP3-like_N"/>
</dbReference>
<dbReference type="SMART" id="SM00954">
    <property type="entry name" value="RelA_SpoT"/>
    <property type="match status" value="1"/>
</dbReference>
<dbReference type="CDD" id="cd05399">
    <property type="entry name" value="NT_Rel-Spo_like"/>
    <property type="match status" value="1"/>
</dbReference>
<dbReference type="GO" id="GO:0015969">
    <property type="term" value="P:guanosine tetraphosphate metabolic process"/>
    <property type="evidence" value="ECO:0007669"/>
    <property type="project" value="InterPro"/>
</dbReference>
<keyword evidence="1" id="KW-0677">Repeat</keyword>
<dbReference type="Pfam" id="PF24883">
    <property type="entry name" value="NPHP3_N"/>
    <property type="match status" value="1"/>
</dbReference>
<dbReference type="EMBL" id="JAGMUU010000013">
    <property type="protein sequence ID" value="KAH7140322.1"/>
    <property type="molecule type" value="Genomic_DNA"/>
</dbReference>
<dbReference type="Proteomes" id="UP000717696">
    <property type="component" value="Unassembled WGS sequence"/>
</dbReference>
<dbReference type="Gene3D" id="3.40.50.300">
    <property type="entry name" value="P-loop containing nucleotide triphosphate hydrolases"/>
    <property type="match status" value="1"/>
</dbReference>
<feature type="domain" description="RelA/SpoT" evidence="2">
    <location>
        <begin position="62"/>
        <end position="206"/>
    </location>
</feature>
<evidence type="ECO:0000259" key="2">
    <source>
        <dbReference type="SMART" id="SM00954"/>
    </source>
</evidence>
<keyword evidence="4" id="KW-1185">Reference proteome</keyword>
<protein>
    <recommendedName>
        <fullName evidence="2">RelA/SpoT domain-containing protein</fullName>
    </recommendedName>
</protein>
<comment type="caution">
    <text evidence="3">The sequence shown here is derived from an EMBL/GenBank/DDBJ whole genome shotgun (WGS) entry which is preliminary data.</text>
</comment>
<gene>
    <name evidence="3" type="ORF">B0J13DRAFT_637820</name>
</gene>
<proteinExistence type="predicted"/>